<dbReference type="GO" id="GO:0005576">
    <property type="term" value="C:extracellular region"/>
    <property type="evidence" value="ECO:0007669"/>
    <property type="project" value="TreeGrafter"/>
</dbReference>
<keyword evidence="5" id="KW-1185">Reference proteome</keyword>
<gene>
    <name evidence="2" type="ORF">CB0940_01818</name>
    <name evidence="3" type="ORF">RHO25_001878</name>
</gene>
<reference evidence="2 4" key="1">
    <citation type="submission" date="2015-10" db="EMBL/GenBank/DDBJ databases">
        <title>The cercosporin biosynthetic gene cluster was horizontally transferred to several fungal lineages and shown to be expanded in Cercospora beticola based on microsynteny with recipient genomes.</title>
        <authorList>
            <person name="De Jonge R."/>
            <person name="Ebert M.K."/>
            <person name="Suttle J.C."/>
            <person name="Jurick Ii W.M."/>
            <person name="Secor G.A."/>
            <person name="Thomma B.P."/>
            <person name="Van De Peer Y."/>
            <person name="Bolton M.D."/>
        </authorList>
    </citation>
    <scope>NUCLEOTIDE SEQUENCE [LARGE SCALE GENOMIC DNA]</scope>
    <source>
        <strain evidence="2 4">09-40</strain>
    </source>
</reference>
<sequence>MKFTAAIFAVGALAAVRRQAGGLSENIQAITTATNSVTTALEAYTGDIQQALAVNGATGEVLTAIQAAQTTVDGTQAIDGDTALSLVGPIGDLNTAVESSISALIEKQPIFAENGLTEAVLTSLRTQQEASTALTDAIVSKLPEGLQDAGRQASQAAADALARGIAAYEGGATGGDDNDDDATTTAAATTAAATGTVTTQAVVYPTAPSGNNATATSSMPMQYTGAAAHQVVGLGALAMAALVAAL</sequence>
<dbReference type="Pfam" id="PF12296">
    <property type="entry name" value="HsbA"/>
    <property type="match status" value="1"/>
</dbReference>
<proteinExistence type="predicted"/>
<dbReference type="Proteomes" id="UP001302367">
    <property type="component" value="Chromosome 1"/>
</dbReference>
<feature type="chain" id="PRO_5013747523" description="Cell wall mannoprotein 1" evidence="1">
    <location>
        <begin position="23"/>
        <end position="246"/>
    </location>
</feature>
<protein>
    <recommendedName>
        <fullName evidence="6">Cell wall mannoprotein 1</fullName>
    </recommendedName>
</protein>
<name>A0A2G5ID34_CERBT</name>
<dbReference type="AlphaFoldDB" id="A0A2G5ID34"/>
<organism evidence="2 4">
    <name type="scientific">Cercospora beticola</name>
    <name type="common">Sugarbeet leaf spot fungus</name>
    <dbReference type="NCBI Taxonomy" id="122368"/>
    <lineage>
        <taxon>Eukaryota</taxon>
        <taxon>Fungi</taxon>
        <taxon>Dikarya</taxon>
        <taxon>Ascomycota</taxon>
        <taxon>Pezizomycotina</taxon>
        <taxon>Dothideomycetes</taxon>
        <taxon>Dothideomycetidae</taxon>
        <taxon>Mycosphaerellales</taxon>
        <taxon>Mycosphaerellaceae</taxon>
        <taxon>Cercospora</taxon>
    </lineage>
</organism>
<dbReference type="PANTHER" id="PTHR38123">
    <property type="entry name" value="CELL WALL SERINE-THREONINE-RICH GALACTOMANNOPROTEIN MP1 (AFU_ORTHOLOGUE AFUA_4G03240)"/>
    <property type="match status" value="1"/>
</dbReference>
<dbReference type="EMBL" id="LKMD01000100">
    <property type="protein sequence ID" value="PIB02660.1"/>
    <property type="molecule type" value="Genomic_DNA"/>
</dbReference>
<evidence type="ECO:0000313" key="5">
    <source>
        <dbReference type="Proteomes" id="UP001302367"/>
    </source>
</evidence>
<dbReference type="InterPro" id="IPR021054">
    <property type="entry name" value="Cell_wall_mannoprotein_1"/>
</dbReference>
<keyword evidence="1" id="KW-0732">Signal</keyword>
<evidence type="ECO:0000256" key="1">
    <source>
        <dbReference type="SAM" id="SignalP"/>
    </source>
</evidence>
<dbReference type="Proteomes" id="UP000230605">
    <property type="component" value="Chromosome 1"/>
</dbReference>
<feature type="signal peptide" evidence="1">
    <location>
        <begin position="1"/>
        <end position="22"/>
    </location>
</feature>
<dbReference type="EMBL" id="CP134184">
    <property type="protein sequence ID" value="WPA97269.1"/>
    <property type="molecule type" value="Genomic_DNA"/>
</dbReference>
<dbReference type="PANTHER" id="PTHR38123:SF6">
    <property type="entry name" value="CELL WALL SERINE-THREONINE-RICH GALACTOMANNOPROTEIN MP1 (AFU_ORTHOLOGUE AFUA_4G03240)"/>
    <property type="match status" value="1"/>
</dbReference>
<evidence type="ECO:0000313" key="2">
    <source>
        <dbReference type="EMBL" id="PIB02660.1"/>
    </source>
</evidence>
<reference evidence="3 5" key="2">
    <citation type="submission" date="2023-09" db="EMBL/GenBank/DDBJ databases">
        <title>Complete-Gapless Cercospora beticola genome.</title>
        <authorList>
            <person name="Wyatt N.A."/>
            <person name="Spanner R.E."/>
            <person name="Bolton M.D."/>
        </authorList>
    </citation>
    <scope>NUCLEOTIDE SEQUENCE [LARGE SCALE GENOMIC DNA]</scope>
    <source>
        <strain evidence="3">Cb09-40</strain>
    </source>
</reference>
<dbReference type="OrthoDB" id="2422134at2759"/>
<evidence type="ECO:0000313" key="4">
    <source>
        <dbReference type="Proteomes" id="UP000230605"/>
    </source>
</evidence>
<accession>A0A2G5ID34</accession>
<evidence type="ECO:0008006" key="6">
    <source>
        <dbReference type="Google" id="ProtNLM"/>
    </source>
</evidence>
<dbReference type="Gene3D" id="1.20.1280.140">
    <property type="match status" value="1"/>
</dbReference>
<evidence type="ECO:0000313" key="3">
    <source>
        <dbReference type="EMBL" id="WPA97269.1"/>
    </source>
</evidence>